<dbReference type="InterPro" id="IPR018247">
    <property type="entry name" value="EF_Hand_1_Ca_BS"/>
</dbReference>
<feature type="compositionally biased region" description="Polar residues" evidence="2">
    <location>
        <begin position="363"/>
        <end position="380"/>
    </location>
</feature>
<feature type="compositionally biased region" description="Basic and acidic residues" evidence="2">
    <location>
        <begin position="207"/>
        <end position="216"/>
    </location>
</feature>
<dbReference type="SMART" id="SM00015">
    <property type="entry name" value="IQ"/>
    <property type="match status" value="5"/>
</dbReference>
<proteinExistence type="predicted"/>
<dbReference type="Pfam" id="PF00612">
    <property type="entry name" value="IQ"/>
    <property type="match status" value="3"/>
</dbReference>
<feature type="region of interest" description="Disordered" evidence="2">
    <location>
        <begin position="107"/>
        <end position="128"/>
    </location>
</feature>
<name>A0A812MWA4_9DINO</name>
<gene>
    <name evidence="4" type="ORF">SNAT2548_LOCUS14987</name>
</gene>
<feature type="coiled-coil region" evidence="1">
    <location>
        <begin position="1081"/>
        <end position="1191"/>
    </location>
</feature>
<feature type="compositionally biased region" description="Low complexity" evidence="2">
    <location>
        <begin position="1652"/>
        <end position="1674"/>
    </location>
</feature>
<evidence type="ECO:0000259" key="3">
    <source>
        <dbReference type="PROSITE" id="PS50222"/>
    </source>
</evidence>
<feature type="domain" description="EF-hand" evidence="3">
    <location>
        <begin position="1418"/>
        <end position="1447"/>
    </location>
</feature>
<sequence>MAGPPPQPGLQAVGAARAPTPEPGGHEVADSPSAWAQQTMGRMAPLPQEEEESPTSTAHFPFGPLSRDPYDTFVKQQLMLLEDELRSLDMEDSFVQEQLRSLEAQLRARKPQTPGAQETLVSAGAPPRSRLARWEDEMLPNGKHTGTYSDVLQTQAGAMQMHERQVARQRQQLEYSLAELSRNPHGMSEGEVLRSRALEQRVQQLIERREQRERLRSGTPPRAAAPEAAPPVVRGPGSGATAPPGPTVSFVPFGGRSLPPEAGDGTFAAPEASRFHLDPSAVMTARNWSPGHSRPDVARFDLDPVTQRDWARPGAVPPDRNYTPNYVRPALVPVPGALPGPMSQDASPVHDTAPTLYDPTSPHAASSGQRSQPSWRSRSASPGPALVADAFGDHDQVEEEDPVSLMEQSRKAAEDALYQNEAGRKKAERERQKTAEERKKAELAMQRAEEERLRAEQEFAEAEQTRREEAKQRQRDKRGAAMRKQQDSEKKRREEEEDMRRMQEEMDVQAREEREAAERERAERERAMAEEADRLMKGKADPKLNPRRFFANNAKLDGKARKEEVEKCRELMQRLMATEAARFLQAVWRGRGPRRVLKALKDIERAKLEATKQRLAEAAEKIARNKERERLAARLKEISATEAILRDVWSKWRERAAIKMQAHFRGAMARKHFAARMAQHRRDCEAAKEARKRAWVERQERWVLEAKQARRKAWDAEVAAMRERVALMDLERRERELAALRLQSALRGQLERRKLRKSGKLMEDRLKAAAEAEKKKQEEAAQRRQEAIREAEERKRQQEVLKAQEAIRDLEFRWKTYHATKIQSIVRARNDRRRAAAEKAKKEAEANERRAAARREEERRRRLEEEKRAQEALRAQQMGVGAMRKLLAEMEDRRLGQYVIKLQARWRGRMARRRYAEVKEIIKREKQKARDLKRARHLAEWKEQKRLEELRRKERRQREVSTFSKRLHDVEFIQKTRAARRIQGAYRVRRAKLQLRNLKHEREEKEYSKRAAVKLKIERERLQKLEEQKAKEATAKAKLQREVQGYRHKVDAMEFRAQEQAAIRIQAIMKGSVQRLRFATAKKLAKERYDMEQSKEKLDKRVAEELRRLEEQRKATQLKLEEEQRKMEEKYRIERERADQKKEEEKAKLEKKLEKETERLEKERVKMEEAIQREREKLEQEREALMEQMDGALPTGSGSRGPTMPYKSAVKASMEMRKEEHILAKERQLEATLKKLAESQEAAAVAAASAAPAPGALLEEARPPSVAACVAAQANKMLHPGATEATMASFTSKPSAEEARRHTAPPTVFQAGDQSPGRPSPGLCQAAPASMARPQDLAPALSRVQAPLAPVQASAPEAAFAAYAKAGFAPAMAAAQAPFLPAPAPAPFASPVREGAAGQFPPAVTPTLPAAALQQPPEALFDQLDRNRDGVLSREEFLRIQEVTSPRDQRAEDALLWQSPSEVASPTGLFTFEDFHTRLNSGLMTEEALVAEIDRRQLELQGLHQQLAQQAAEEEKLRQQVSQPGRTLTCRQCDERTSSLKLLFRSLAIVTDMAVQLHLPPMENVDYLVDPSEPPLPVIHDYLLQLADVAQSCGEVDQRFGQLAAYSKQKAAMIQAHLASTPPPVEELMAAAPSADAEALAVEAPHLPMQAPSAAAPAAAKAAGSAAEPLAAAKPRWRPQPRRQRILQVV</sequence>
<evidence type="ECO:0000256" key="2">
    <source>
        <dbReference type="SAM" id="MobiDB-lite"/>
    </source>
</evidence>
<accession>A0A812MWA4</accession>
<feature type="compositionally biased region" description="Low complexity" evidence="2">
    <location>
        <begin position="220"/>
        <end position="242"/>
    </location>
</feature>
<feature type="region of interest" description="Disordered" evidence="2">
    <location>
        <begin position="838"/>
        <end position="863"/>
    </location>
</feature>
<evidence type="ECO:0000313" key="5">
    <source>
        <dbReference type="Proteomes" id="UP000604046"/>
    </source>
</evidence>
<feature type="region of interest" description="Disordered" evidence="2">
    <location>
        <begin position="1"/>
        <end position="68"/>
    </location>
</feature>
<evidence type="ECO:0000313" key="4">
    <source>
        <dbReference type="EMBL" id="CAE7282710.1"/>
    </source>
</evidence>
<keyword evidence="1" id="KW-0175">Coiled coil</keyword>
<reference evidence="4" key="1">
    <citation type="submission" date="2021-02" db="EMBL/GenBank/DDBJ databases">
        <authorList>
            <person name="Dougan E. K."/>
            <person name="Rhodes N."/>
            <person name="Thang M."/>
            <person name="Chan C."/>
        </authorList>
    </citation>
    <scope>NUCLEOTIDE SEQUENCE</scope>
</reference>
<feature type="region of interest" description="Disordered" evidence="2">
    <location>
        <begin position="772"/>
        <end position="795"/>
    </location>
</feature>
<dbReference type="PANTHER" id="PTHR23159">
    <property type="entry name" value="CENTROSOMAL PROTEIN 2"/>
    <property type="match status" value="1"/>
</dbReference>
<dbReference type="Proteomes" id="UP000604046">
    <property type="component" value="Unassembled WGS sequence"/>
</dbReference>
<feature type="coiled-coil region" evidence="1">
    <location>
        <begin position="988"/>
        <end position="1056"/>
    </location>
</feature>
<dbReference type="OrthoDB" id="414122at2759"/>
<feature type="region of interest" description="Disordered" evidence="2">
    <location>
        <begin position="1293"/>
        <end position="1327"/>
    </location>
</feature>
<dbReference type="PANTHER" id="PTHR23159:SF66">
    <property type="entry name" value="OS04G0158400 PROTEIN"/>
    <property type="match status" value="1"/>
</dbReference>
<feature type="compositionally biased region" description="Basic and acidic residues" evidence="2">
    <location>
        <begin position="422"/>
        <end position="544"/>
    </location>
</feature>
<keyword evidence="5" id="KW-1185">Reference proteome</keyword>
<dbReference type="InterPro" id="IPR002048">
    <property type="entry name" value="EF_hand_dom"/>
</dbReference>
<protein>
    <recommendedName>
        <fullName evidence="3">EF-hand domain-containing protein</fullName>
    </recommendedName>
</protein>
<feature type="coiled-coil region" evidence="1">
    <location>
        <begin position="601"/>
        <end position="628"/>
    </location>
</feature>
<dbReference type="PROSITE" id="PS50222">
    <property type="entry name" value="EF_HAND_2"/>
    <property type="match status" value="1"/>
</dbReference>
<dbReference type="InterPro" id="IPR000048">
    <property type="entry name" value="IQ_motif_EF-hand-BS"/>
</dbReference>
<comment type="caution">
    <text evidence="4">The sequence shown here is derived from an EMBL/GenBank/DDBJ whole genome shotgun (WGS) entry which is preliminary data.</text>
</comment>
<feature type="compositionally biased region" description="Basic residues" evidence="2">
    <location>
        <begin position="1675"/>
        <end position="1690"/>
    </location>
</feature>
<feature type="region of interest" description="Disordered" evidence="2">
    <location>
        <begin position="207"/>
        <end position="273"/>
    </location>
</feature>
<feature type="region of interest" description="Disordered" evidence="2">
    <location>
        <begin position="1652"/>
        <end position="1690"/>
    </location>
</feature>
<dbReference type="GO" id="GO:0005509">
    <property type="term" value="F:calcium ion binding"/>
    <property type="evidence" value="ECO:0007669"/>
    <property type="project" value="InterPro"/>
</dbReference>
<evidence type="ECO:0000256" key="1">
    <source>
        <dbReference type="SAM" id="Coils"/>
    </source>
</evidence>
<dbReference type="PROSITE" id="PS50096">
    <property type="entry name" value="IQ"/>
    <property type="match status" value="6"/>
</dbReference>
<feature type="region of interest" description="Disordered" evidence="2">
    <location>
        <begin position="305"/>
        <end position="546"/>
    </location>
</feature>
<dbReference type="PROSITE" id="PS00018">
    <property type="entry name" value="EF_HAND_1"/>
    <property type="match status" value="1"/>
</dbReference>
<organism evidence="4 5">
    <name type="scientific">Symbiodinium natans</name>
    <dbReference type="NCBI Taxonomy" id="878477"/>
    <lineage>
        <taxon>Eukaryota</taxon>
        <taxon>Sar</taxon>
        <taxon>Alveolata</taxon>
        <taxon>Dinophyceae</taxon>
        <taxon>Suessiales</taxon>
        <taxon>Symbiodiniaceae</taxon>
        <taxon>Symbiodinium</taxon>
    </lineage>
</organism>
<dbReference type="EMBL" id="CAJNDS010001824">
    <property type="protein sequence ID" value="CAE7282710.1"/>
    <property type="molecule type" value="Genomic_DNA"/>
</dbReference>